<dbReference type="Pfam" id="PF13715">
    <property type="entry name" value="CarbopepD_reg_2"/>
    <property type="match status" value="1"/>
</dbReference>
<gene>
    <name evidence="2" type="ORF">BHV66_08220</name>
</gene>
<evidence type="ECO:0000313" key="2">
    <source>
        <dbReference type="EMBL" id="OKY93629.1"/>
    </source>
</evidence>
<dbReference type="SUPFAM" id="SSF49464">
    <property type="entry name" value="Carboxypeptidase regulatory domain-like"/>
    <property type="match status" value="1"/>
</dbReference>
<dbReference type="Pfam" id="PF18939">
    <property type="entry name" value="DUF5686"/>
    <property type="match status" value="1"/>
</dbReference>
<evidence type="ECO:0000313" key="3">
    <source>
        <dbReference type="Proteomes" id="UP000187417"/>
    </source>
</evidence>
<dbReference type="AlphaFoldDB" id="A0A1Q6F422"/>
<name>A0A1Q6F422_9BACT</name>
<reference evidence="2 3" key="1">
    <citation type="journal article" date="2016" name="Nat. Biotechnol.">
        <title>Measurement of bacterial replication rates in microbial communities.</title>
        <authorList>
            <person name="Brown C.T."/>
            <person name="Olm M.R."/>
            <person name="Thomas B.C."/>
            <person name="Banfield J.F."/>
        </authorList>
    </citation>
    <scope>NUCLEOTIDE SEQUENCE [LARGE SCALE GENOMIC DNA]</scope>
    <source>
        <strain evidence="2">CAG:67_53_122</strain>
    </source>
</reference>
<dbReference type="Proteomes" id="UP000187417">
    <property type="component" value="Unassembled WGS sequence"/>
</dbReference>
<dbReference type="InterPro" id="IPR043741">
    <property type="entry name" value="DUF5686"/>
</dbReference>
<sequence length="830" mass="94182">MKRLCGILLALAGLFLYAPCAAQNTRVRGTVTDAQTGEPIPYAVVLFPGTTTGITTDDEGFYSLESRDTSSYIRAEMVSYEPQIRPVHVGSYNQIDFRLTPSHLEIESVVITPGDNPAHPILEGIIRNKKYNDSKEYDRYICRTYTKMELGLANIREFRSKKLQQNFGFIFEHLDTSSVTGQPYLPVMISETAADYYHSRTPSVAREVIRASQISGIEDNSVLAQFTGHLHADVNLYENFIDLFGVKFVSPLSNSGRSFYKYFLVDSTNVEGRKTYKIRFHPKSVATPVLDGEVNIDSASYALRSARVKMAKGVNVNWIRHLAIEADNRLTADSLWFPQREKMTADFTLTKSDSSKMIAFLGSREVTYSDVKFDTPIPKQVLGTSASVILSDDAISGKRVEWDSLRPYALSQKEKTIYRMVDSIQQVPLYKNIYTVLNTIIGGYYNTKYVGIGPYSKVISFNRLEGARFQIGARTTKEFSRRVRLSTYLAYGTRDEDFKGAAEVELMLRRQLLRKLTVTYRNDAIQLSSGVSALSENNILSSIFSRGGTSRLSTIEEGIALYEHEWLHGISSSFELRGRHISSNRYVPMILPDGRSLHGINDASIRIGLRLSKDETIVRMPFEVRHMGSKYPIFSFDFTGAKRGVLPASYDYLRLEGRMQYRLNLPPIGYSQLMLEGGKIFGKVPYLLLKLHEGNGTYFYDRYAFSCMNFYEFSSDAWISFFYEHHFNGFLLGRVPLLKKLNWREVFVFKGVYGTLSARNDGSLPNTKAVMLFPVGMSSVEHPYLETGFGIENIFRLLRVDCIWRLTHHRAVPGLSIPTFTVNFSLNLKF</sequence>
<comment type="caution">
    <text evidence="2">The sequence shown here is derived from an EMBL/GenBank/DDBJ whole genome shotgun (WGS) entry which is preliminary data.</text>
</comment>
<keyword evidence="1" id="KW-0732">Signal</keyword>
<protein>
    <recommendedName>
        <fullName evidence="4">Collagen-binding protein</fullName>
    </recommendedName>
</protein>
<dbReference type="Gene3D" id="2.60.40.1120">
    <property type="entry name" value="Carboxypeptidase-like, regulatory domain"/>
    <property type="match status" value="1"/>
</dbReference>
<feature type="chain" id="PRO_5012524827" description="Collagen-binding protein" evidence="1">
    <location>
        <begin position="23"/>
        <end position="830"/>
    </location>
</feature>
<dbReference type="EMBL" id="MNQH01000033">
    <property type="protein sequence ID" value="OKY93629.1"/>
    <property type="molecule type" value="Genomic_DNA"/>
</dbReference>
<feature type="signal peptide" evidence="1">
    <location>
        <begin position="1"/>
        <end position="22"/>
    </location>
</feature>
<dbReference type="InterPro" id="IPR008969">
    <property type="entry name" value="CarboxyPept-like_regulatory"/>
</dbReference>
<evidence type="ECO:0008006" key="4">
    <source>
        <dbReference type="Google" id="ProtNLM"/>
    </source>
</evidence>
<accession>A0A1Q6F422</accession>
<organism evidence="2 3">
    <name type="scientific">Alistipes putredinis</name>
    <dbReference type="NCBI Taxonomy" id="28117"/>
    <lineage>
        <taxon>Bacteria</taxon>
        <taxon>Pseudomonadati</taxon>
        <taxon>Bacteroidota</taxon>
        <taxon>Bacteroidia</taxon>
        <taxon>Bacteroidales</taxon>
        <taxon>Rikenellaceae</taxon>
        <taxon>Alistipes</taxon>
    </lineage>
</organism>
<proteinExistence type="predicted"/>
<evidence type="ECO:0000256" key="1">
    <source>
        <dbReference type="SAM" id="SignalP"/>
    </source>
</evidence>
<dbReference type="RefSeq" id="WP_278339423.1">
    <property type="nucleotide sequence ID" value="NZ_CAJJWD010000012.1"/>
</dbReference>
<dbReference type="STRING" id="28117.BHV66_08220"/>